<keyword evidence="3" id="KW-0804">Transcription</keyword>
<sequence length="327" mass="36266">MDQYIQKYYDVDVWKMAMQERNLYSTGNVLIGDELVERSRLLESDFYKQCLSRNQNMAQVLAGIVFGKESSTSLPTVCSFFRGMHHPDFDQIARTRLGLLLPHLSRALGVMQRLRCSELTLATSLEALDRLPSAVLLLDHQGRVGFANGAAKNMLTLGDGLYLRRLNRTAETYELVGETSAVNKAIKIAIDSTLNASPLEIRHFSKSLAVPHLSSTENYVLQFSALGMHNEFGGEDSMFAAIIFISDGAARVRIDLDTLQAVYGMTPMEARVAASLVEHESAKEVADFLGISANTVRTHIQNIYAKLSVDTRTRFVKVMLGTANGRP</sequence>
<reference evidence="5 6" key="1">
    <citation type="journal article" date="2012" name="J. Bacteriol.">
        <title>Genome sequence of the pathogenic Herbaspirillum seropedicae strain Os34, isolated from rice roots.</title>
        <authorList>
            <person name="Ye W."/>
            <person name="Ye S."/>
            <person name="Liu J."/>
            <person name="Chang S."/>
            <person name="Chen M."/>
            <person name="Zhu B."/>
            <person name="Guo L."/>
            <person name="An Q."/>
        </authorList>
    </citation>
    <scope>NUCLEOTIDE SEQUENCE [LARGE SCALE GENOMIC DNA]</scope>
    <source>
        <strain evidence="5 6">Os34</strain>
    </source>
</reference>
<dbReference type="Pfam" id="PF00196">
    <property type="entry name" value="GerE"/>
    <property type="match status" value="1"/>
</dbReference>
<dbReference type="GO" id="GO:0006355">
    <property type="term" value="P:regulation of DNA-templated transcription"/>
    <property type="evidence" value="ECO:0007669"/>
    <property type="project" value="InterPro"/>
</dbReference>
<dbReference type="SUPFAM" id="SSF46894">
    <property type="entry name" value="C-terminal effector domain of the bipartite response regulators"/>
    <property type="match status" value="1"/>
</dbReference>
<dbReference type="InterPro" id="IPR036388">
    <property type="entry name" value="WH-like_DNA-bd_sf"/>
</dbReference>
<organism evidence="5 6">
    <name type="scientific">Herbaspirillum rubrisubalbicans Os34</name>
    <dbReference type="NCBI Taxonomy" id="1235827"/>
    <lineage>
        <taxon>Bacteria</taxon>
        <taxon>Pseudomonadati</taxon>
        <taxon>Pseudomonadota</taxon>
        <taxon>Betaproteobacteria</taxon>
        <taxon>Burkholderiales</taxon>
        <taxon>Oxalobacteraceae</taxon>
        <taxon>Herbaspirillum</taxon>
    </lineage>
</organism>
<dbReference type="InterPro" id="IPR000792">
    <property type="entry name" value="Tscrpt_reg_LuxR_C"/>
</dbReference>
<keyword evidence="1" id="KW-0805">Transcription regulation</keyword>
<protein>
    <submittedName>
        <fullName evidence="5">Helix-turn-helix transcriptional regulator</fullName>
    </submittedName>
</protein>
<proteinExistence type="predicted"/>
<name>A0A6M3ZKR5_9BURK</name>
<dbReference type="AlphaFoldDB" id="A0A6M3ZKR5"/>
<dbReference type="Gene3D" id="1.10.10.10">
    <property type="entry name" value="Winged helix-like DNA-binding domain superfamily/Winged helix DNA-binding domain"/>
    <property type="match status" value="1"/>
</dbReference>
<keyword evidence="2" id="KW-0238">DNA-binding</keyword>
<feature type="domain" description="HTH luxR-type" evidence="4">
    <location>
        <begin position="258"/>
        <end position="323"/>
    </location>
</feature>
<evidence type="ECO:0000256" key="1">
    <source>
        <dbReference type="ARBA" id="ARBA00023015"/>
    </source>
</evidence>
<evidence type="ECO:0000313" key="5">
    <source>
        <dbReference type="EMBL" id="QJP99176.1"/>
    </source>
</evidence>
<dbReference type="Proteomes" id="UP000501648">
    <property type="component" value="Chromosome"/>
</dbReference>
<dbReference type="InterPro" id="IPR016032">
    <property type="entry name" value="Sig_transdc_resp-reg_C-effctor"/>
</dbReference>
<evidence type="ECO:0000256" key="2">
    <source>
        <dbReference type="ARBA" id="ARBA00023125"/>
    </source>
</evidence>
<dbReference type="SMART" id="SM00421">
    <property type="entry name" value="HTH_LUXR"/>
    <property type="match status" value="1"/>
</dbReference>
<dbReference type="PROSITE" id="PS50043">
    <property type="entry name" value="HTH_LUXR_2"/>
    <property type="match status" value="1"/>
</dbReference>
<evidence type="ECO:0000259" key="4">
    <source>
        <dbReference type="PROSITE" id="PS50043"/>
    </source>
</evidence>
<evidence type="ECO:0000313" key="6">
    <source>
        <dbReference type="Proteomes" id="UP000501648"/>
    </source>
</evidence>
<dbReference type="GO" id="GO:0003677">
    <property type="term" value="F:DNA binding"/>
    <property type="evidence" value="ECO:0007669"/>
    <property type="project" value="UniProtKB-KW"/>
</dbReference>
<evidence type="ECO:0000256" key="3">
    <source>
        <dbReference type="ARBA" id="ARBA00023163"/>
    </source>
</evidence>
<gene>
    <name evidence="5" type="ORF">C798_02710</name>
</gene>
<accession>A0A6M3ZKR5</accession>
<dbReference type="EMBL" id="CP008956">
    <property type="protein sequence ID" value="QJP99176.1"/>
    <property type="molecule type" value="Genomic_DNA"/>
</dbReference>
<dbReference type="PANTHER" id="PTHR44688:SF16">
    <property type="entry name" value="DNA-BINDING TRANSCRIPTIONAL ACTIVATOR DEVR_DOSR"/>
    <property type="match status" value="1"/>
</dbReference>
<dbReference type="PANTHER" id="PTHR44688">
    <property type="entry name" value="DNA-BINDING TRANSCRIPTIONAL ACTIVATOR DEVR_DOSR"/>
    <property type="match status" value="1"/>
</dbReference>
<dbReference type="CDD" id="cd06170">
    <property type="entry name" value="LuxR_C_like"/>
    <property type="match status" value="1"/>
</dbReference>